<dbReference type="GO" id="GO:0005886">
    <property type="term" value="C:plasma membrane"/>
    <property type="evidence" value="ECO:0007669"/>
    <property type="project" value="TreeGrafter"/>
</dbReference>
<comment type="similarity">
    <text evidence="2">Belongs to the CSC1 (TC 1.A.17) family.</text>
</comment>
<dbReference type="Pfam" id="PF13967">
    <property type="entry name" value="RSN1_TM"/>
    <property type="match status" value="1"/>
</dbReference>
<feature type="compositionally biased region" description="Basic residues" evidence="7">
    <location>
        <begin position="1089"/>
        <end position="1108"/>
    </location>
</feature>
<evidence type="ECO:0000256" key="4">
    <source>
        <dbReference type="ARBA" id="ARBA00022692"/>
    </source>
</evidence>
<dbReference type="InterPro" id="IPR032880">
    <property type="entry name" value="CSC1/OSCA1-like_N"/>
</dbReference>
<comment type="subcellular location">
    <subcellularLocation>
        <location evidence="1">Membrane</location>
        <topology evidence="1">Multi-pass membrane protein</topology>
    </subcellularLocation>
</comment>
<dbReference type="InterPro" id="IPR003864">
    <property type="entry name" value="CSC1/OSCA1-like_7TM"/>
</dbReference>
<feature type="transmembrane region" description="Helical" evidence="8">
    <location>
        <begin position="961"/>
        <end position="979"/>
    </location>
</feature>
<dbReference type="InterPro" id="IPR045122">
    <property type="entry name" value="Csc1-like"/>
</dbReference>
<keyword evidence="5 8" id="KW-1133">Transmembrane helix</keyword>
<feature type="region of interest" description="Disordered" evidence="7">
    <location>
        <begin position="296"/>
        <end position="334"/>
    </location>
</feature>
<feature type="region of interest" description="Disordered" evidence="7">
    <location>
        <begin position="416"/>
        <end position="484"/>
    </location>
</feature>
<gene>
    <name evidence="13" type="ORF">GQ43DRAFT_479233</name>
</gene>
<dbReference type="PANTHER" id="PTHR13018:SF20">
    <property type="entry name" value="SPORULATION-SPECIFIC PROTEIN 75"/>
    <property type="match status" value="1"/>
</dbReference>
<feature type="transmembrane region" description="Helical" evidence="8">
    <location>
        <begin position="120"/>
        <end position="142"/>
    </location>
</feature>
<dbReference type="PANTHER" id="PTHR13018">
    <property type="entry name" value="PROBABLE MEMBRANE PROTEIN DUF221-RELATED"/>
    <property type="match status" value="1"/>
</dbReference>
<evidence type="ECO:0000313" key="14">
    <source>
        <dbReference type="Proteomes" id="UP000799536"/>
    </source>
</evidence>
<feature type="domain" description="CSC1/OSCA1-like 7TM region" evidence="9">
    <location>
        <begin position="674"/>
        <end position="946"/>
    </location>
</feature>
<feature type="compositionally biased region" description="Polar residues" evidence="7">
    <location>
        <begin position="448"/>
        <end position="459"/>
    </location>
</feature>
<feature type="compositionally biased region" description="Basic and acidic residues" evidence="7">
    <location>
        <begin position="1009"/>
        <end position="1032"/>
    </location>
</feature>
<feature type="transmembrane region" description="Helical" evidence="8">
    <location>
        <begin position="815"/>
        <end position="844"/>
    </location>
</feature>
<evidence type="ECO:0000256" key="6">
    <source>
        <dbReference type="ARBA" id="ARBA00023136"/>
    </source>
</evidence>
<protein>
    <submittedName>
        <fullName evidence="13">DUF221-domain-containing protein</fullName>
    </submittedName>
</protein>
<keyword evidence="3" id="KW-0813">Transport</keyword>
<dbReference type="InterPro" id="IPR022257">
    <property type="entry name" value="PHM7_ext"/>
</dbReference>
<dbReference type="Pfam" id="PF12621">
    <property type="entry name" value="PHM7_ext"/>
    <property type="match status" value="1"/>
</dbReference>
<feature type="transmembrane region" description="Helical" evidence="8">
    <location>
        <begin position="675"/>
        <end position="700"/>
    </location>
</feature>
<reference evidence="13" key="1">
    <citation type="journal article" date="2020" name="Stud. Mycol.">
        <title>101 Dothideomycetes genomes: a test case for predicting lifestyles and emergence of pathogens.</title>
        <authorList>
            <person name="Haridas S."/>
            <person name="Albert R."/>
            <person name="Binder M."/>
            <person name="Bloem J."/>
            <person name="Labutti K."/>
            <person name="Salamov A."/>
            <person name="Andreopoulos B."/>
            <person name="Baker S."/>
            <person name="Barry K."/>
            <person name="Bills G."/>
            <person name="Bluhm B."/>
            <person name="Cannon C."/>
            <person name="Castanera R."/>
            <person name="Culley D."/>
            <person name="Daum C."/>
            <person name="Ezra D."/>
            <person name="Gonzalez J."/>
            <person name="Henrissat B."/>
            <person name="Kuo A."/>
            <person name="Liang C."/>
            <person name="Lipzen A."/>
            <person name="Lutzoni F."/>
            <person name="Magnuson J."/>
            <person name="Mondo S."/>
            <person name="Nolan M."/>
            <person name="Ohm R."/>
            <person name="Pangilinan J."/>
            <person name="Park H.-J."/>
            <person name="Ramirez L."/>
            <person name="Alfaro M."/>
            <person name="Sun H."/>
            <person name="Tritt A."/>
            <person name="Yoshinaga Y."/>
            <person name="Zwiers L.-H."/>
            <person name="Turgeon B."/>
            <person name="Goodwin S."/>
            <person name="Spatafora J."/>
            <person name="Crous P."/>
            <person name="Grigoriev I."/>
        </authorList>
    </citation>
    <scope>NUCLEOTIDE SEQUENCE</scope>
    <source>
        <strain evidence="13">ATCC 74209</strain>
    </source>
</reference>
<evidence type="ECO:0000256" key="3">
    <source>
        <dbReference type="ARBA" id="ARBA00022448"/>
    </source>
</evidence>
<feature type="transmembrane region" description="Helical" evidence="8">
    <location>
        <begin position="928"/>
        <end position="949"/>
    </location>
</feature>
<dbReference type="Proteomes" id="UP000799536">
    <property type="component" value="Unassembled WGS sequence"/>
</dbReference>
<comment type="caution">
    <text evidence="13">The sequence shown here is derived from an EMBL/GenBank/DDBJ whole genome shotgun (WGS) entry which is preliminary data.</text>
</comment>
<evidence type="ECO:0000256" key="7">
    <source>
        <dbReference type="SAM" id="MobiDB-lite"/>
    </source>
</evidence>
<feature type="compositionally biased region" description="Basic and acidic residues" evidence="7">
    <location>
        <begin position="1041"/>
        <end position="1067"/>
    </location>
</feature>
<organism evidence="13 14">
    <name type="scientific">Delitschia confertaspora ATCC 74209</name>
    <dbReference type="NCBI Taxonomy" id="1513339"/>
    <lineage>
        <taxon>Eukaryota</taxon>
        <taxon>Fungi</taxon>
        <taxon>Dikarya</taxon>
        <taxon>Ascomycota</taxon>
        <taxon>Pezizomycotina</taxon>
        <taxon>Dothideomycetes</taxon>
        <taxon>Pleosporomycetidae</taxon>
        <taxon>Pleosporales</taxon>
        <taxon>Delitschiaceae</taxon>
        <taxon>Delitschia</taxon>
    </lineage>
</organism>
<dbReference type="Pfam" id="PF14703">
    <property type="entry name" value="PHM7_cyt"/>
    <property type="match status" value="2"/>
</dbReference>
<feature type="compositionally biased region" description="Basic and acidic residues" evidence="7">
    <location>
        <begin position="310"/>
        <end position="321"/>
    </location>
</feature>
<evidence type="ECO:0000256" key="1">
    <source>
        <dbReference type="ARBA" id="ARBA00004141"/>
    </source>
</evidence>
<evidence type="ECO:0000313" key="13">
    <source>
        <dbReference type="EMBL" id="KAF2203231.1"/>
    </source>
</evidence>
<keyword evidence="14" id="KW-1185">Reference proteome</keyword>
<evidence type="ECO:0000259" key="11">
    <source>
        <dbReference type="Pfam" id="PF13967"/>
    </source>
</evidence>
<dbReference type="InterPro" id="IPR027815">
    <property type="entry name" value="CSC1/OSCA1-like_cyt"/>
</dbReference>
<dbReference type="EMBL" id="ML993909">
    <property type="protein sequence ID" value="KAF2203231.1"/>
    <property type="molecule type" value="Genomic_DNA"/>
</dbReference>
<dbReference type="Pfam" id="PF02714">
    <property type="entry name" value="RSN1_7TM"/>
    <property type="match status" value="1"/>
</dbReference>
<dbReference type="GO" id="GO:0005227">
    <property type="term" value="F:calcium-activated cation channel activity"/>
    <property type="evidence" value="ECO:0007669"/>
    <property type="project" value="InterPro"/>
</dbReference>
<feature type="domain" description="CSC1/OSCA1-like cytosolic" evidence="12">
    <location>
        <begin position="222"/>
        <end position="297"/>
    </location>
</feature>
<keyword evidence="6 8" id="KW-0472">Membrane</keyword>
<evidence type="ECO:0000259" key="10">
    <source>
        <dbReference type="Pfam" id="PF12621"/>
    </source>
</evidence>
<dbReference type="OrthoDB" id="1076608at2759"/>
<sequence>MSVPKPTPTSVDIDGGSAGLGQRAKNQSIHNFAASLSTAAVVFGVQIVAFLILSGNWKVRKSRKTAEETRQSLFHKIYYYKTSFVSKKKRVSEPVTAIESFKNVFTISDRDLIRIAGVDGYLFLQYLQLLLKIFIPLALLLWPTLLPINRVGDAPNVSGLDSFAWPNAAIPRKAGRLWAHCIMAICVILWSCYNFYLAMRKFVRLRQTILTMPEHRIRASATTILVQTIPRKWLSVAALEALYDVFPGGIRAIWINRDYDALQEKVKKRLKIARALESAETNLVIKCTKMHKKMQEKEAKAAGVKRTKAQKKEDEASENQHIDQTVAGAGITSGNPHQIEEALQEVLVEEPSPASSSSSSSRSSSPDAKRKRFGIPIPVVGEGIQAVGDGFRDVGQGVNKIGARFVGGIRGAFGGKQEHGFTSDQTDGQAERPFGSPVSAEFEPRGPSSDTFAPLNVSSLEKEKAADDGTYTAPTSPETPVKVERASTAAKKDHFEAFKNSAINPLRRMDDFASPQPFHEEGEEFPLESEVKKEPITYNYTGVWNENYTEDDENALWRKYIQPKDRETMRVPIFDKSWWPSLPLIGKKVDTIYYCRKELARLNFEIAEDQAHPENFELMNSAFIQFNHQVAAHMACQALSHHIPRQMAPRTVEVNPNHVMWDNLKTTWWARYLRMFVVIITIVGLVILWGIPVSATGAISQVTKLVQLFHWLGWLLSLPTWLLSAIQGVLPMALVGALLVILPVLLRFLAGQTGTTTTGERELMVQNFYFAFVFVQLFLIVSISSGIAATIRTLIKDPVSIPGTLAQNLPAAANYFFSYMILQAFSISSGTLLQIGAIAVLLIFGFFDTTPRQKVSRMLSRPDINWGTMIPVYTNLAAIGLVYSVIAPLIILMILITLSLFWFTYRYQMIYVSYAKTETNGLIFPKAINQLFTGLYFLQLCLIGLFFLVKGEGGEQACFPQAIIMIITFIFTAIYQILLNRAFGPLFTYLPITFEDEAVKRDEEFQRAQEARWQKEDGERQPFNVEKKEHGENSLLEEEEPRNSRAHEREEDIEMKRMEAGRHHDSLTLHGTNSSHPELRKPNSWASRSRSRSRSKSHQRSSRRHSSRPHGPGIKPLNTLAAALRNGVEEVAKPIRDLESQNLPSSYLFDDIEDTLEDIEPEARQKLVKRAFQHPATRAIQPAVWIPHDQLGVATDEIEKTARFSDRIWITSVDANLDARGNVVYKGLPPDRDPFENIEV</sequence>
<evidence type="ECO:0000259" key="12">
    <source>
        <dbReference type="Pfam" id="PF14703"/>
    </source>
</evidence>
<feature type="transmembrane region" description="Helical" evidence="8">
    <location>
        <begin position="177"/>
        <end position="197"/>
    </location>
</feature>
<feature type="domain" description="CSC1/OSCA1-like cytosolic" evidence="12">
    <location>
        <begin position="557"/>
        <end position="663"/>
    </location>
</feature>
<accession>A0A9P4JRW5</accession>
<feature type="region of interest" description="Disordered" evidence="7">
    <location>
        <begin position="1009"/>
        <end position="1117"/>
    </location>
</feature>
<feature type="transmembrane region" description="Helical" evidence="8">
    <location>
        <begin position="720"/>
        <end position="746"/>
    </location>
</feature>
<evidence type="ECO:0000259" key="9">
    <source>
        <dbReference type="Pfam" id="PF02714"/>
    </source>
</evidence>
<proteinExistence type="inferred from homology"/>
<evidence type="ECO:0000256" key="2">
    <source>
        <dbReference type="ARBA" id="ARBA00007779"/>
    </source>
</evidence>
<feature type="transmembrane region" description="Helical" evidence="8">
    <location>
        <begin position="889"/>
        <end position="907"/>
    </location>
</feature>
<feature type="region of interest" description="Disordered" evidence="7">
    <location>
        <begin position="347"/>
        <end position="372"/>
    </location>
</feature>
<dbReference type="AlphaFoldDB" id="A0A9P4JRW5"/>
<feature type="compositionally biased region" description="Low complexity" evidence="7">
    <location>
        <begin position="351"/>
        <end position="366"/>
    </location>
</feature>
<evidence type="ECO:0000256" key="8">
    <source>
        <dbReference type="SAM" id="Phobius"/>
    </source>
</evidence>
<feature type="domain" description="10TM putative phosphate transporter extracellular tail" evidence="10">
    <location>
        <begin position="1159"/>
        <end position="1231"/>
    </location>
</feature>
<evidence type="ECO:0000256" key="5">
    <source>
        <dbReference type="ARBA" id="ARBA00022989"/>
    </source>
</evidence>
<keyword evidence="4 8" id="KW-0812">Transmembrane</keyword>
<feature type="transmembrane region" description="Helical" evidence="8">
    <location>
        <begin position="767"/>
        <end position="795"/>
    </location>
</feature>
<name>A0A9P4JRW5_9PLEO</name>
<feature type="domain" description="CSC1/OSCA1-like N-terminal transmembrane" evidence="11">
    <location>
        <begin position="32"/>
        <end position="196"/>
    </location>
</feature>
<feature type="transmembrane region" description="Helical" evidence="8">
    <location>
        <begin position="32"/>
        <end position="53"/>
    </location>
</feature>